<keyword evidence="1" id="KW-0805">Transcription regulation</keyword>
<dbReference type="GO" id="GO:0003700">
    <property type="term" value="F:DNA-binding transcription factor activity"/>
    <property type="evidence" value="ECO:0007669"/>
    <property type="project" value="InterPro"/>
</dbReference>
<dbReference type="PANTHER" id="PTHR44846:SF1">
    <property type="entry name" value="MANNOSYL-D-GLYCERATE TRANSPORT_METABOLISM SYSTEM REPRESSOR MNGR-RELATED"/>
    <property type="match status" value="1"/>
</dbReference>
<dbReference type="AlphaFoldDB" id="A0A853AZ82"/>
<comment type="caution">
    <text evidence="5">The sequence shown here is derived from an EMBL/GenBank/DDBJ whole genome shotgun (WGS) entry which is preliminary data.</text>
</comment>
<accession>A0A853AZ82</accession>
<dbReference type="Gene3D" id="1.10.10.10">
    <property type="entry name" value="Winged helix-like DNA-binding domain superfamily/Winged helix DNA-binding domain"/>
    <property type="match status" value="1"/>
</dbReference>
<evidence type="ECO:0000313" key="5">
    <source>
        <dbReference type="EMBL" id="NYI87949.1"/>
    </source>
</evidence>
<dbReference type="InterPro" id="IPR036388">
    <property type="entry name" value="WH-like_DNA-bd_sf"/>
</dbReference>
<dbReference type="GO" id="GO:0003677">
    <property type="term" value="F:DNA binding"/>
    <property type="evidence" value="ECO:0007669"/>
    <property type="project" value="UniProtKB-KW"/>
</dbReference>
<reference evidence="5 6" key="1">
    <citation type="submission" date="2020-07" db="EMBL/GenBank/DDBJ databases">
        <title>Sequencing the genomes of 1000 actinobacteria strains.</title>
        <authorList>
            <person name="Klenk H.-P."/>
        </authorList>
    </citation>
    <scope>NUCLEOTIDE SEQUENCE [LARGE SCALE GENOMIC DNA]</scope>
    <source>
        <strain evidence="5 6">DSM 104006</strain>
    </source>
</reference>
<dbReference type="Pfam" id="PF00392">
    <property type="entry name" value="GntR"/>
    <property type="match status" value="1"/>
</dbReference>
<dbReference type="InterPro" id="IPR036390">
    <property type="entry name" value="WH_DNA-bd_sf"/>
</dbReference>
<organism evidence="5 6">
    <name type="scientific">Amycolatopsis endophytica</name>
    <dbReference type="NCBI Taxonomy" id="860233"/>
    <lineage>
        <taxon>Bacteria</taxon>
        <taxon>Bacillati</taxon>
        <taxon>Actinomycetota</taxon>
        <taxon>Actinomycetes</taxon>
        <taxon>Pseudonocardiales</taxon>
        <taxon>Pseudonocardiaceae</taxon>
        <taxon>Amycolatopsis</taxon>
    </lineage>
</organism>
<keyword evidence="6" id="KW-1185">Reference proteome</keyword>
<proteinExistence type="predicted"/>
<dbReference type="PANTHER" id="PTHR44846">
    <property type="entry name" value="MANNOSYL-D-GLYCERATE TRANSPORT/METABOLISM SYSTEM REPRESSOR MNGR-RELATED"/>
    <property type="match status" value="1"/>
</dbReference>
<evidence type="ECO:0000256" key="1">
    <source>
        <dbReference type="ARBA" id="ARBA00023015"/>
    </source>
</evidence>
<dbReference type="PROSITE" id="PS50949">
    <property type="entry name" value="HTH_GNTR"/>
    <property type="match status" value="1"/>
</dbReference>
<dbReference type="EMBL" id="JACCFK010000001">
    <property type="protein sequence ID" value="NYI87949.1"/>
    <property type="molecule type" value="Genomic_DNA"/>
</dbReference>
<protein>
    <submittedName>
        <fullName evidence="5">DNA-binding GntR family transcriptional regulator</fullName>
    </submittedName>
</protein>
<dbReference type="RefSeq" id="WP_376772825.1">
    <property type="nucleotide sequence ID" value="NZ_JACCFK010000001.1"/>
</dbReference>
<dbReference type="InterPro" id="IPR050679">
    <property type="entry name" value="Bact_HTH_transcr_reg"/>
</dbReference>
<dbReference type="SMART" id="SM00345">
    <property type="entry name" value="HTH_GNTR"/>
    <property type="match status" value="1"/>
</dbReference>
<dbReference type="Proteomes" id="UP000549616">
    <property type="component" value="Unassembled WGS sequence"/>
</dbReference>
<evidence type="ECO:0000313" key="6">
    <source>
        <dbReference type="Proteomes" id="UP000549616"/>
    </source>
</evidence>
<dbReference type="CDD" id="cd07377">
    <property type="entry name" value="WHTH_GntR"/>
    <property type="match status" value="1"/>
</dbReference>
<keyword evidence="3" id="KW-0804">Transcription</keyword>
<evidence type="ECO:0000259" key="4">
    <source>
        <dbReference type="PROSITE" id="PS50949"/>
    </source>
</evidence>
<feature type="domain" description="HTH gntR-type" evidence="4">
    <location>
        <begin position="16"/>
        <end position="84"/>
    </location>
</feature>
<evidence type="ECO:0000256" key="2">
    <source>
        <dbReference type="ARBA" id="ARBA00023125"/>
    </source>
</evidence>
<gene>
    <name evidence="5" type="ORF">HNR02_001272</name>
</gene>
<dbReference type="SUPFAM" id="SSF46785">
    <property type="entry name" value="Winged helix' DNA-binding domain"/>
    <property type="match status" value="1"/>
</dbReference>
<name>A0A853AZ82_9PSEU</name>
<dbReference type="InterPro" id="IPR000524">
    <property type="entry name" value="Tscrpt_reg_HTH_GntR"/>
</dbReference>
<evidence type="ECO:0000256" key="3">
    <source>
        <dbReference type="ARBA" id="ARBA00023163"/>
    </source>
</evidence>
<dbReference type="GO" id="GO:0045892">
    <property type="term" value="P:negative regulation of DNA-templated transcription"/>
    <property type="evidence" value="ECO:0007669"/>
    <property type="project" value="TreeGrafter"/>
</dbReference>
<keyword evidence="2 5" id="KW-0238">DNA-binding</keyword>
<sequence length="89" mass="9815">MTATASAMYDLGDEPGYVYEHMAHHLAERIERGDLRSGAPLPAERRLAAEYGVSLGTARHATQILRDWGLVFTVRSKGTYVSPRRTAPS</sequence>